<organism evidence="2 3">
    <name type="scientific">Niabella ginsengisoli</name>
    <dbReference type="NCBI Taxonomy" id="522298"/>
    <lineage>
        <taxon>Bacteria</taxon>
        <taxon>Pseudomonadati</taxon>
        <taxon>Bacteroidota</taxon>
        <taxon>Chitinophagia</taxon>
        <taxon>Chitinophagales</taxon>
        <taxon>Chitinophagaceae</taxon>
        <taxon>Niabella</taxon>
    </lineage>
</organism>
<sequence length="55" mass="6527">MLELQAKLADPTIYADKDKFLTVEQDYKKASEENARLEKQYEEVFSLLMELEEKN</sequence>
<dbReference type="RefSeq" id="WP_240830230.1">
    <property type="nucleotide sequence ID" value="NZ_JAKWBL010000002.1"/>
</dbReference>
<comment type="caution">
    <text evidence="2">The sequence shown here is derived from an EMBL/GenBank/DDBJ whole genome shotgun (WGS) entry which is preliminary data.</text>
</comment>
<dbReference type="EMBL" id="JAKWBL010000002">
    <property type="protein sequence ID" value="MCH5598564.1"/>
    <property type="molecule type" value="Genomic_DNA"/>
</dbReference>
<proteinExistence type="predicted"/>
<evidence type="ECO:0000256" key="1">
    <source>
        <dbReference type="SAM" id="Coils"/>
    </source>
</evidence>
<evidence type="ECO:0000313" key="2">
    <source>
        <dbReference type="EMBL" id="MCH5598564.1"/>
    </source>
</evidence>
<protein>
    <recommendedName>
        <fullName evidence="4">ABC transporter Uup C-terminal domain-containing protein</fullName>
    </recommendedName>
</protein>
<feature type="coiled-coil region" evidence="1">
    <location>
        <begin position="20"/>
        <end position="54"/>
    </location>
</feature>
<evidence type="ECO:0000313" key="3">
    <source>
        <dbReference type="Proteomes" id="UP001202248"/>
    </source>
</evidence>
<name>A0ABS9SK57_9BACT</name>
<dbReference type="Proteomes" id="UP001202248">
    <property type="component" value="Unassembled WGS sequence"/>
</dbReference>
<keyword evidence="1" id="KW-0175">Coiled coil</keyword>
<evidence type="ECO:0008006" key="4">
    <source>
        <dbReference type="Google" id="ProtNLM"/>
    </source>
</evidence>
<keyword evidence="3" id="KW-1185">Reference proteome</keyword>
<reference evidence="2 3" key="1">
    <citation type="submission" date="2022-02" db="EMBL/GenBank/DDBJ databases">
        <authorList>
            <person name="Min J."/>
        </authorList>
    </citation>
    <scope>NUCLEOTIDE SEQUENCE [LARGE SCALE GENOMIC DNA]</scope>
    <source>
        <strain evidence="2 3">GR10-1</strain>
    </source>
</reference>
<accession>A0ABS9SK57</accession>
<gene>
    <name evidence="2" type="ORF">MKP09_11910</name>
</gene>